<keyword evidence="2" id="KW-1185">Reference proteome</keyword>
<gene>
    <name evidence="1" type="ORF">V5799_017310</name>
</gene>
<protein>
    <submittedName>
        <fullName evidence="1">Uncharacterized protein</fullName>
    </submittedName>
</protein>
<reference evidence="1 2" key="1">
    <citation type="journal article" date="2023" name="Arcadia Sci">
        <title>De novo assembly of a long-read Amblyomma americanum tick genome.</title>
        <authorList>
            <person name="Chou S."/>
            <person name="Poskanzer K.E."/>
            <person name="Rollins M."/>
            <person name="Thuy-Boun P.S."/>
        </authorList>
    </citation>
    <scope>NUCLEOTIDE SEQUENCE [LARGE SCALE GENOMIC DNA]</scope>
    <source>
        <strain evidence="1">F_SG_1</strain>
        <tissue evidence="1">Salivary glands</tissue>
    </source>
</reference>
<dbReference type="EMBL" id="JARKHS020007747">
    <property type="protein sequence ID" value="KAK8781351.1"/>
    <property type="molecule type" value="Genomic_DNA"/>
</dbReference>
<evidence type="ECO:0000313" key="2">
    <source>
        <dbReference type="Proteomes" id="UP001321473"/>
    </source>
</evidence>
<dbReference type="Proteomes" id="UP001321473">
    <property type="component" value="Unassembled WGS sequence"/>
</dbReference>
<dbReference type="AlphaFoldDB" id="A0AAQ4F364"/>
<proteinExistence type="predicted"/>
<sequence length="76" mass="8423">APPDIRAAVPGRWCDATVYEGMVDCGLKRTGGEAVVNGSLWWYYDVLLGSCHDWTDICIEPWKNSLDQCAADCLLM</sequence>
<organism evidence="1 2">
    <name type="scientific">Amblyomma americanum</name>
    <name type="common">Lone star tick</name>
    <dbReference type="NCBI Taxonomy" id="6943"/>
    <lineage>
        <taxon>Eukaryota</taxon>
        <taxon>Metazoa</taxon>
        <taxon>Ecdysozoa</taxon>
        <taxon>Arthropoda</taxon>
        <taxon>Chelicerata</taxon>
        <taxon>Arachnida</taxon>
        <taxon>Acari</taxon>
        <taxon>Parasitiformes</taxon>
        <taxon>Ixodida</taxon>
        <taxon>Ixodoidea</taxon>
        <taxon>Ixodidae</taxon>
        <taxon>Amblyomminae</taxon>
        <taxon>Amblyomma</taxon>
    </lineage>
</organism>
<name>A0AAQ4F364_AMBAM</name>
<comment type="caution">
    <text evidence="1">The sequence shown here is derived from an EMBL/GenBank/DDBJ whole genome shotgun (WGS) entry which is preliminary data.</text>
</comment>
<evidence type="ECO:0000313" key="1">
    <source>
        <dbReference type="EMBL" id="KAK8781351.1"/>
    </source>
</evidence>
<accession>A0AAQ4F364</accession>
<feature type="non-terminal residue" evidence="1">
    <location>
        <position position="1"/>
    </location>
</feature>